<dbReference type="Proteomes" id="UP001642484">
    <property type="component" value="Unassembled WGS sequence"/>
</dbReference>
<keyword evidence="1" id="KW-0472">Membrane</keyword>
<accession>A0ABP0J8H3</accession>
<dbReference type="Pfam" id="PF25273">
    <property type="entry name" value="DUF7869"/>
    <property type="match status" value="1"/>
</dbReference>
<feature type="transmembrane region" description="Helical" evidence="1">
    <location>
        <begin position="595"/>
        <end position="616"/>
    </location>
</feature>
<dbReference type="InterPro" id="IPR057191">
    <property type="entry name" value="DUF7869"/>
</dbReference>
<gene>
    <name evidence="3" type="ORF">CCMP2556_LOCUS10172</name>
</gene>
<keyword evidence="1" id="KW-0812">Transmembrane</keyword>
<name>A0ABP0J8H3_9DINO</name>
<evidence type="ECO:0000256" key="1">
    <source>
        <dbReference type="SAM" id="Phobius"/>
    </source>
</evidence>
<dbReference type="PANTHER" id="PTHR34415">
    <property type="entry name" value="INTEGRASE CATALYTIC DOMAIN-CONTAINING PROTEIN"/>
    <property type="match status" value="1"/>
</dbReference>
<dbReference type="PANTHER" id="PTHR34415:SF1">
    <property type="entry name" value="INTEGRASE CATALYTIC DOMAIN-CONTAINING PROTEIN"/>
    <property type="match status" value="1"/>
</dbReference>
<organism evidence="3 4">
    <name type="scientific">Durusdinium trenchii</name>
    <dbReference type="NCBI Taxonomy" id="1381693"/>
    <lineage>
        <taxon>Eukaryota</taxon>
        <taxon>Sar</taxon>
        <taxon>Alveolata</taxon>
        <taxon>Dinophyceae</taxon>
        <taxon>Suessiales</taxon>
        <taxon>Symbiodiniaceae</taxon>
        <taxon>Durusdinium</taxon>
    </lineage>
</organism>
<dbReference type="EMBL" id="CAXAMN010004703">
    <property type="protein sequence ID" value="CAK9010691.1"/>
    <property type="molecule type" value="Genomic_DNA"/>
</dbReference>
<evidence type="ECO:0000313" key="4">
    <source>
        <dbReference type="Proteomes" id="UP001642484"/>
    </source>
</evidence>
<comment type="caution">
    <text evidence="3">The sequence shown here is derived from an EMBL/GenBank/DDBJ whole genome shotgun (WGS) entry which is preliminary data.</text>
</comment>
<protein>
    <recommendedName>
        <fullName evidence="2">DUF7869 domain-containing protein</fullName>
    </recommendedName>
</protein>
<evidence type="ECO:0000313" key="3">
    <source>
        <dbReference type="EMBL" id="CAK9010691.1"/>
    </source>
</evidence>
<feature type="domain" description="DUF7869" evidence="2">
    <location>
        <begin position="337"/>
        <end position="492"/>
    </location>
</feature>
<reference evidence="3 4" key="1">
    <citation type="submission" date="2024-02" db="EMBL/GenBank/DDBJ databases">
        <authorList>
            <person name="Chen Y."/>
            <person name="Shah S."/>
            <person name="Dougan E. K."/>
            <person name="Thang M."/>
            <person name="Chan C."/>
        </authorList>
    </citation>
    <scope>NUCLEOTIDE SEQUENCE [LARGE SCALE GENOMIC DNA]</scope>
</reference>
<sequence>MQCLPGHNRCCEHECLDLIDSIHNVKRRVDEIKQAVREERDREKRRDLQCLILKNLATSQASGAHRRHRVEDVSLCREAVCHVIQLSRKNFTEWSKWIEQGHNVAPKDLRLGSSAGPNPRAQSQAVINADVMWAWIHKFLAEPLAEGGSNLKSVALTVKELLGNDPVTSMQAHQKEPRHLHPNISLTELLHVASNFLSHLQPIPSYRTWVRVYHERWEGLVKFRGDSQHAKCDVCEKFKEYRRQSLAAADADIVGQAYVAHLNQVLEDRRLDAHWRQVGQDSMKGLETSEQWLSMCVDGMDCAKFKIPLNIAKSKEFSLMDRPELKCTLVVTEGFRESFYLMDETVPTTANLDLTLLSEEILEAWKHCQKHKISFPRNLRVHADNCPSETKNQMSFKWAAWLIHKQVFDRVAWTYFVVGHSHGLPDQRFSEVRYELFQQNILENPWDFRDAVKKVKPRQGRSSEVNIRNDTADYKAFLSDLPGSLHGHTQSRGNKAAGLHAPHYFLLTTRENLEWGGPVESAFPDDAHPKDVVMMVKSYLSSDETGNQDPFVLVPFAQLEKLTGWPQYNVHLKPINEKRKKELQKTIDKVSQEPWNLPLGFFFSDVCLGLFWIAYVKAIFLKAISRDHWLI</sequence>
<evidence type="ECO:0000259" key="2">
    <source>
        <dbReference type="Pfam" id="PF25273"/>
    </source>
</evidence>
<keyword evidence="1" id="KW-1133">Transmembrane helix</keyword>
<proteinExistence type="predicted"/>
<keyword evidence="4" id="KW-1185">Reference proteome</keyword>